<dbReference type="Proteomes" id="UP000828251">
    <property type="component" value="Unassembled WGS sequence"/>
</dbReference>
<feature type="domain" description="Aminotransferase-like plant mobile" evidence="1">
    <location>
        <begin position="4"/>
        <end position="77"/>
    </location>
</feature>
<dbReference type="InterPro" id="IPR019557">
    <property type="entry name" value="AminoTfrase-like_pln_mobile"/>
</dbReference>
<dbReference type="GO" id="GO:0010073">
    <property type="term" value="P:meristem maintenance"/>
    <property type="evidence" value="ECO:0007669"/>
    <property type="project" value="InterPro"/>
</dbReference>
<proteinExistence type="predicted"/>
<evidence type="ECO:0000259" key="1">
    <source>
        <dbReference type="Pfam" id="PF10536"/>
    </source>
</evidence>
<dbReference type="PANTHER" id="PTHR46033">
    <property type="entry name" value="PROTEIN MAIN-LIKE 2"/>
    <property type="match status" value="1"/>
</dbReference>
<reference evidence="2 3" key="1">
    <citation type="journal article" date="2021" name="Plant Biotechnol. J.">
        <title>Multi-omics assisted identification of the key and species-specific regulatory components of drought-tolerant mechanisms in Gossypium stocksii.</title>
        <authorList>
            <person name="Yu D."/>
            <person name="Ke L."/>
            <person name="Zhang D."/>
            <person name="Wu Y."/>
            <person name="Sun Y."/>
            <person name="Mei J."/>
            <person name="Sun J."/>
            <person name="Sun Y."/>
        </authorList>
    </citation>
    <scope>NUCLEOTIDE SEQUENCE [LARGE SCALE GENOMIC DNA]</scope>
    <source>
        <strain evidence="3">cv. E1</strain>
        <tissue evidence="2">Leaf</tissue>
    </source>
</reference>
<dbReference type="PANTHER" id="PTHR46033:SF8">
    <property type="entry name" value="PROTEIN MAINTENANCE OF MERISTEMS-LIKE"/>
    <property type="match status" value="1"/>
</dbReference>
<dbReference type="InterPro" id="IPR044824">
    <property type="entry name" value="MAIN-like"/>
</dbReference>
<keyword evidence="3" id="KW-1185">Reference proteome</keyword>
<sequence>MRMFEIRPDLILALVERWRPETYIFHLSRRECTITLENVALQLELLVDDAIVTGSSKVIQPASLCYQLLGQSPQTPKCLITEI</sequence>
<accession>A0A9D3ZU02</accession>
<dbReference type="AlphaFoldDB" id="A0A9D3ZU02"/>
<organism evidence="2 3">
    <name type="scientific">Gossypium stocksii</name>
    <dbReference type="NCBI Taxonomy" id="47602"/>
    <lineage>
        <taxon>Eukaryota</taxon>
        <taxon>Viridiplantae</taxon>
        <taxon>Streptophyta</taxon>
        <taxon>Embryophyta</taxon>
        <taxon>Tracheophyta</taxon>
        <taxon>Spermatophyta</taxon>
        <taxon>Magnoliopsida</taxon>
        <taxon>eudicotyledons</taxon>
        <taxon>Gunneridae</taxon>
        <taxon>Pentapetalae</taxon>
        <taxon>rosids</taxon>
        <taxon>malvids</taxon>
        <taxon>Malvales</taxon>
        <taxon>Malvaceae</taxon>
        <taxon>Malvoideae</taxon>
        <taxon>Gossypium</taxon>
    </lineage>
</organism>
<name>A0A9D3ZU02_9ROSI</name>
<dbReference type="Pfam" id="PF10536">
    <property type="entry name" value="PMD"/>
    <property type="match status" value="1"/>
</dbReference>
<evidence type="ECO:0000313" key="2">
    <source>
        <dbReference type="EMBL" id="KAH1065287.1"/>
    </source>
</evidence>
<dbReference type="OrthoDB" id="784956at2759"/>
<evidence type="ECO:0000313" key="3">
    <source>
        <dbReference type="Proteomes" id="UP000828251"/>
    </source>
</evidence>
<dbReference type="EMBL" id="JAIQCV010000009">
    <property type="protein sequence ID" value="KAH1065287.1"/>
    <property type="molecule type" value="Genomic_DNA"/>
</dbReference>
<protein>
    <recommendedName>
        <fullName evidence="1">Aminotransferase-like plant mobile domain-containing protein</fullName>
    </recommendedName>
</protein>
<gene>
    <name evidence="2" type="ORF">J1N35_030274</name>
</gene>
<comment type="caution">
    <text evidence="2">The sequence shown here is derived from an EMBL/GenBank/DDBJ whole genome shotgun (WGS) entry which is preliminary data.</text>
</comment>